<feature type="transmembrane region" description="Helical" evidence="1">
    <location>
        <begin position="58"/>
        <end position="76"/>
    </location>
</feature>
<name>A0ABM9P450_9FLAO</name>
<evidence type="ECO:0000256" key="1">
    <source>
        <dbReference type="SAM" id="Phobius"/>
    </source>
</evidence>
<comment type="caution">
    <text evidence="2">The sequence shown here is derived from an EMBL/GenBank/DDBJ whole genome shotgun (WGS) entry which is preliminary data.</text>
</comment>
<feature type="transmembrane region" description="Helical" evidence="1">
    <location>
        <begin position="145"/>
        <end position="169"/>
    </location>
</feature>
<dbReference type="Proteomes" id="UP001497416">
    <property type="component" value="Unassembled WGS sequence"/>
</dbReference>
<protein>
    <submittedName>
        <fullName evidence="2">Uncharacterized protein</fullName>
    </submittedName>
</protein>
<feature type="transmembrane region" description="Helical" evidence="1">
    <location>
        <begin position="30"/>
        <end position="52"/>
    </location>
</feature>
<feature type="transmembrane region" description="Helical" evidence="1">
    <location>
        <begin position="111"/>
        <end position="133"/>
    </location>
</feature>
<accession>A0ABM9P450</accession>
<evidence type="ECO:0000313" key="2">
    <source>
        <dbReference type="EMBL" id="CAL2090047.1"/>
    </source>
</evidence>
<proteinExistence type="predicted"/>
<gene>
    <name evidence="2" type="ORF">T190607A01A_30444</name>
</gene>
<keyword evidence="3" id="KW-1185">Reference proteome</keyword>
<dbReference type="EMBL" id="CAXIXY010000005">
    <property type="protein sequence ID" value="CAL2090047.1"/>
    <property type="molecule type" value="Genomic_DNA"/>
</dbReference>
<evidence type="ECO:0000313" key="3">
    <source>
        <dbReference type="Proteomes" id="UP001497416"/>
    </source>
</evidence>
<keyword evidence="1" id="KW-0472">Membrane</keyword>
<reference evidence="2 3" key="1">
    <citation type="submission" date="2024-05" db="EMBL/GenBank/DDBJ databases">
        <authorList>
            <person name="Duchaud E."/>
        </authorList>
    </citation>
    <scope>NUCLEOTIDE SEQUENCE [LARGE SCALE GENOMIC DNA]</scope>
    <source>
        <strain evidence="2">Ena-SAMPLE-TAB-13-05-2024-13:56:06:370-140302</strain>
    </source>
</reference>
<keyword evidence="1" id="KW-1133">Transmembrane helix</keyword>
<feature type="transmembrane region" description="Helical" evidence="1">
    <location>
        <begin position="175"/>
        <end position="195"/>
    </location>
</feature>
<sequence length="204" mass="24612">MKIEYIELLLQVITALLSLFYFIKYNGRFLFILTVLTVLSAITELVGAYRISINKTAFSIYHFYSFFQFSIITFMYLKLIRDKRKEKLFVILPVIFISLWLGVFYRSSLFSYLIIIIAISVSIYVFLYLRELLLSDRILNYRELLPFWISVGFLVYYLPSIPFFTLYKYMQNRGLFFILHILIILMNLFIIYGLIWSKREKRYL</sequence>
<feature type="transmembrane region" description="Helical" evidence="1">
    <location>
        <begin position="88"/>
        <end position="105"/>
    </location>
</feature>
<feature type="transmembrane region" description="Helical" evidence="1">
    <location>
        <begin position="6"/>
        <end position="23"/>
    </location>
</feature>
<keyword evidence="1" id="KW-0812">Transmembrane</keyword>
<organism evidence="2 3">
    <name type="scientific">Tenacibaculum platacis</name>
    <dbReference type="NCBI Taxonomy" id="3137852"/>
    <lineage>
        <taxon>Bacteria</taxon>
        <taxon>Pseudomonadati</taxon>
        <taxon>Bacteroidota</taxon>
        <taxon>Flavobacteriia</taxon>
        <taxon>Flavobacteriales</taxon>
        <taxon>Flavobacteriaceae</taxon>
        <taxon>Tenacibaculum</taxon>
    </lineage>
</organism>